<evidence type="ECO:0000256" key="1">
    <source>
        <dbReference type="SAM" id="MobiDB-lite"/>
    </source>
</evidence>
<keyword evidence="2" id="KW-1133">Transmembrane helix</keyword>
<feature type="transmembrane region" description="Helical" evidence="2">
    <location>
        <begin position="76"/>
        <end position="96"/>
    </location>
</feature>
<protein>
    <recommendedName>
        <fullName evidence="5">Transmembrane protein</fullName>
    </recommendedName>
</protein>
<keyword evidence="2" id="KW-0812">Transmembrane</keyword>
<evidence type="ECO:0000256" key="2">
    <source>
        <dbReference type="SAM" id="Phobius"/>
    </source>
</evidence>
<evidence type="ECO:0008006" key="5">
    <source>
        <dbReference type="Google" id="ProtNLM"/>
    </source>
</evidence>
<dbReference type="Proteomes" id="UP000215214">
    <property type="component" value="Chromosome TJEJU"/>
</dbReference>
<accession>A0A238U5G1</accession>
<feature type="compositionally biased region" description="Basic and acidic residues" evidence="1">
    <location>
        <begin position="245"/>
        <end position="255"/>
    </location>
</feature>
<dbReference type="RefSeq" id="WP_197697492.1">
    <property type="nucleotide sequence ID" value="NZ_LT899436.1"/>
</dbReference>
<sequence length="255" mass="30273">MRNITYYKHAIVCKPKTEFFLSNEDIKFNKRGAVQRLDDKLLVINKNNISFAKMMFVLAIILFLICLSFVKDNVYVLVWPLIPFLIGFWDWSLYYFNPPKNIVLDRLTGTISYPKDYFYKEQTKVLFSELKAFEGLDKRATYTDECGSREYSRYQHLFFKHNKTNTTLPLLSVQVADIKTANENIKRLCEVRSFYSWYMDKNRPLPPGTAFDPYRKKDFERRKAEGFPKPLYPSRFETPEATPEQQKERLIIGGW</sequence>
<name>A0A238U5G1_9FLAO</name>
<dbReference type="KEGG" id="tje:TJEJU_0674"/>
<feature type="transmembrane region" description="Helical" evidence="2">
    <location>
        <begin position="50"/>
        <end position="70"/>
    </location>
</feature>
<feature type="region of interest" description="Disordered" evidence="1">
    <location>
        <begin position="226"/>
        <end position="255"/>
    </location>
</feature>
<proteinExistence type="predicted"/>
<evidence type="ECO:0000313" key="4">
    <source>
        <dbReference type="Proteomes" id="UP000215214"/>
    </source>
</evidence>
<keyword evidence="2" id="KW-0472">Membrane</keyword>
<evidence type="ECO:0000313" key="3">
    <source>
        <dbReference type="EMBL" id="SNR14451.1"/>
    </source>
</evidence>
<organism evidence="3 4">
    <name type="scientific">Tenacibaculum jejuense</name>
    <dbReference type="NCBI Taxonomy" id="584609"/>
    <lineage>
        <taxon>Bacteria</taxon>
        <taxon>Pseudomonadati</taxon>
        <taxon>Bacteroidota</taxon>
        <taxon>Flavobacteriia</taxon>
        <taxon>Flavobacteriales</taxon>
        <taxon>Flavobacteriaceae</taxon>
        <taxon>Tenacibaculum</taxon>
    </lineage>
</organism>
<dbReference type="AlphaFoldDB" id="A0A238U5G1"/>
<gene>
    <name evidence="3" type="ORF">TJEJU_0674</name>
</gene>
<dbReference type="EMBL" id="LT899436">
    <property type="protein sequence ID" value="SNR14451.1"/>
    <property type="molecule type" value="Genomic_DNA"/>
</dbReference>
<reference evidence="3 4" key="1">
    <citation type="submission" date="2017-07" db="EMBL/GenBank/DDBJ databases">
        <authorList>
            <person name="Sun Z.S."/>
            <person name="Albrecht U."/>
            <person name="Echele G."/>
            <person name="Lee C.C."/>
        </authorList>
    </citation>
    <scope>NUCLEOTIDE SEQUENCE [LARGE SCALE GENOMIC DNA]</scope>
    <source>
        <strain evidence="4">type strain: KCTC 22618</strain>
    </source>
</reference>
<keyword evidence="4" id="KW-1185">Reference proteome</keyword>